<dbReference type="AlphaFoldDB" id="A0A834WF31"/>
<evidence type="ECO:0000313" key="2">
    <source>
        <dbReference type="EMBL" id="KAF7814789.1"/>
    </source>
</evidence>
<feature type="compositionally biased region" description="Basic and acidic residues" evidence="1">
    <location>
        <begin position="81"/>
        <end position="91"/>
    </location>
</feature>
<organism evidence="2 3">
    <name type="scientific">Senna tora</name>
    <dbReference type="NCBI Taxonomy" id="362788"/>
    <lineage>
        <taxon>Eukaryota</taxon>
        <taxon>Viridiplantae</taxon>
        <taxon>Streptophyta</taxon>
        <taxon>Embryophyta</taxon>
        <taxon>Tracheophyta</taxon>
        <taxon>Spermatophyta</taxon>
        <taxon>Magnoliopsida</taxon>
        <taxon>eudicotyledons</taxon>
        <taxon>Gunneridae</taxon>
        <taxon>Pentapetalae</taxon>
        <taxon>rosids</taxon>
        <taxon>fabids</taxon>
        <taxon>Fabales</taxon>
        <taxon>Fabaceae</taxon>
        <taxon>Caesalpinioideae</taxon>
        <taxon>Cassia clade</taxon>
        <taxon>Senna</taxon>
    </lineage>
</organism>
<sequence length="230" mass="25968">MEPPSNDRQDALMANIGEGKNVVAYHVDSSGSQGIHSSQKGQANTNDKVAGDELVISSTLLDSIIKKDKRARATKLSNPKKNRDPSMEREDPRRALDGMFHDAPTCCRQRISPPQMENFIANIKREIAKGRHSSTNEASVCDQGRPDKAHGHPEARSWLTWTLDHPSEAKTKSYVYGQRVRRPWQRQGASRSFTEKTYTLYIKLAPESNPWKRWDFFLVDSSLSLNLSCT</sequence>
<dbReference type="Proteomes" id="UP000634136">
    <property type="component" value="Unassembled WGS sequence"/>
</dbReference>
<gene>
    <name evidence="2" type="ORF">G2W53_028758</name>
</gene>
<feature type="region of interest" description="Disordered" evidence="1">
    <location>
        <begin position="70"/>
        <end position="91"/>
    </location>
</feature>
<proteinExistence type="predicted"/>
<accession>A0A834WF31</accession>
<feature type="region of interest" description="Disordered" evidence="1">
    <location>
        <begin position="131"/>
        <end position="153"/>
    </location>
</feature>
<protein>
    <submittedName>
        <fullName evidence="2">Uncharacterized protein</fullName>
    </submittedName>
</protein>
<evidence type="ECO:0000313" key="3">
    <source>
        <dbReference type="Proteomes" id="UP000634136"/>
    </source>
</evidence>
<dbReference type="EMBL" id="JAAIUW010000009">
    <property type="protein sequence ID" value="KAF7814789.1"/>
    <property type="molecule type" value="Genomic_DNA"/>
</dbReference>
<feature type="compositionally biased region" description="Polar residues" evidence="1">
    <location>
        <begin position="29"/>
        <end position="47"/>
    </location>
</feature>
<comment type="caution">
    <text evidence="2">The sequence shown here is derived from an EMBL/GenBank/DDBJ whole genome shotgun (WGS) entry which is preliminary data.</text>
</comment>
<name>A0A834WF31_9FABA</name>
<keyword evidence="3" id="KW-1185">Reference proteome</keyword>
<feature type="region of interest" description="Disordered" evidence="1">
    <location>
        <begin position="27"/>
        <end position="51"/>
    </location>
</feature>
<evidence type="ECO:0000256" key="1">
    <source>
        <dbReference type="SAM" id="MobiDB-lite"/>
    </source>
</evidence>
<feature type="compositionally biased region" description="Basic and acidic residues" evidence="1">
    <location>
        <begin position="144"/>
        <end position="153"/>
    </location>
</feature>
<reference evidence="2" key="1">
    <citation type="submission" date="2020-09" db="EMBL/GenBank/DDBJ databases">
        <title>Genome-Enabled Discovery of Anthraquinone Biosynthesis in Senna tora.</title>
        <authorList>
            <person name="Kang S.-H."/>
            <person name="Pandey R.P."/>
            <person name="Lee C.-M."/>
            <person name="Sim J.-S."/>
            <person name="Jeong J.-T."/>
            <person name="Choi B.-S."/>
            <person name="Jung M."/>
            <person name="Ginzburg D."/>
            <person name="Zhao K."/>
            <person name="Won S.Y."/>
            <person name="Oh T.-J."/>
            <person name="Yu Y."/>
            <person name="Kim N.-H."/>
            <person name="Lee O.R."/>
            <person name="Lee T.-H."/>
            <person name="Bashyal P."/>
            <person name="Kim T.-S."/>
            <person name="Lee W.-H."/>
            <person name="Kawkins C."/>
            <person name="Kim C.-K."/>
            <person name="Kim J.S."/>
            <person name="Ahn B.O."/>
            <person name="Rhee S.Y."/>
            <person name="Sohng J.K."/>
        </authorList>
    </citation>
    <scope>NUCLEOTIDE SEQUENCE</scope>
    <source>
        <tissue evidence="2">Leaf</tissue>
    </source>
</reference>